<dbReference type="GO" id="GO:0032979">
    <property type="term" value="P:protein insertion into mitochondrial inner membrane from matrix"/>
    <property type="evidence" value="ECO:0007669"/>
    <property type="project" value="TreeGrafter"/>
</dbReference>
<gene>
    <name evidence="9" type="ORF">OIDMADRAFT_171430</name>
</gene>
<feature type="transmembrane region" description="Helical" evidence="7">
    <location>
        <begin position="65"/>
        <end position="87"/>
    </location>
</feature>
<sequence>MATVLLRPKRTFTPSTSLNLSPIFLQLPASYRAFHASPRPQFLDAGVATAHTLLDTLHASTGLPWVYTLPLAALTLRTALILPLSIYSRRIIQKQASLSPLVQSWQHVLRAEVMAETAGMGPQVAQQKLLWRMRQKRSEIYARWGCQTWKTMLPLAQLPIWLTAIEAVRAMCGTRAGLLGMILRSENAAAAGVPTAPSLATEGILWFPDLLAPDPQLVLPFLLSGAVFLNLTHARSGVGNQSVWQKRLHRSLMIVALALGPLTLQVPSAMLVYWISSSLLALLQAMILDRAMPMPPAIKPCDPMKRLKDITAGGREETSA</sequence>
<dbReference type="PANTHER" id="PTHR12428">
    <property type="entry name" value="OXA1"/>
    <property type="match status" value="1"/>
</dbReference>
<dbReference type="AlphaFoldDB" id="A0A0C3GYD6"/>
<dbReference type="InParanoid" id="A0A0C3GYD6"/>
<dbReference type="HOGENOM" id="CLU_029282_1_2_1"/>
<dbReference type="FunCoup" id="A0A0C3GYD6">
    <property type="interactions" value="57"/>
</dbReference>
<evidence type="ECO:0000313" key="10">
    <source>
        <dbReference type="Proteomes" id="UP000054321"/>
    </source>
</evidence>
<dbReference type="EMBL" id="KN832887">
    <property type="protein sequence ID" value="KIM95251.1"/>
    <property type="molecule type" value="Genomic_DNA"/>
</dbReference>
<dbReference type="InterPro" id="IPR001708">
    <property type="entry name" value="YidC/ALB3/OXA1/COX18"/>
</dbReference>
<accession>A0A0C3GYD6</accession>
<dbReference type="GO" id="GO:0032977">
    <property type="term" value="F:membrane insertase activity"/>
    <property type="evidence" value="ECO:0007669"/>
    <property type="project" value="InterPro"/>
</dbReference>
<dbReference type="InterPro" id="IPR028055">
    <property type="entry name" value="YidC/Oxa/ALB_C"/>
</dbReference>
<evidence type="ECO:0000256" key="2">
    <source>
        <dbReference type="ARBA" id="ARBA00009877"/>
    </source>
</evidence>
<keyword evidence="5 7" id="KW-0472">Membrane</keyword>
<name>A0A0C3GYD6_OIDMZ</name>
<dbReference type="CDD" id="cd20069">
    <property type="entry name" value="5TM_Oxa1-like"/>
    <property type="match status" value="1"/>
</dbReference>
<keyword evidence="4 7" id="KW-1133">Transmembrane helix</keyword>
<dbReference type="OrthoDB" id="2148490at2759"/>
<protein>
    <recommendedName>
        <fullName evidence="8">Membrane insertase YidC/Oxa/ALB C-terminal domain-containing protein</fullName>
    </recommendedName>
</protein>
<dbReference type="Proteomes" id="UP000054321">
    <property type="component" value="Unassembled WGS sequence"/>
</dbReference>
<evidence type="ECO:0000256" key="1">
    <source>
        <dbReference type="ARBA" id="ARBA00004141"/>
    </source>
</evidence>
<evidence type="ECO:0000256" key="5">
    <source>
        <dbReference type="ARBA" id="ARBA00023136"/>
    </source>
</evidence>
<feature type="domain" description="Membrane insertase YidC/Oxa/ALB C-terminal" evidence="8">
    <location>
        <begin position="80"/>
        <end position="289"/>
    </location>
</feature>
<reference evidence="9 10" key="1">
    <citation type="submission" date="2014-04" db="EMBL/GenBank/DDBJ databases">
        <authorList>
            <consortium name="DOE Joint Genome Institute"/>
            <person name="Kuo A."/>
            <person name="Martino E."/>
            <person name="Perotto S."/>
            <person name="Kohler A."/>
            <person name="Nagy L.G."/>
            <person name="Floudas D."/>
            <person name="Copeland A."/>
            <person name="Barry K.W."/>
            <person name="Cichocki N."/>
            <person name="Veneault-Fourrey C."/>
            <person name="LaButti K."/>
            <person name="Lindquist E.A."/>
            <person name="Lipzen A."/>
            <person name="Lundell T."/>
            <person name="Morin E."/>
            <person name="Murat C."/>
            <person name="Sun H."/>
            <person name="Tunlid A."/>
            <person name="Henrissat B."/>
            <person name="Grigoriev I.V."/>
            <person name="Hibbett D.S."/>
            <person name="Martin F."/>
            <person name="Nordberg H.P."/>
            <person name="Cantor M.N."/>
            <person name="Hua S.X."/>
        </authorList>
    </citation>
    <scope>NUCLEOTIDE SEQUENCE [LARGE SCALE GENOMIC DNA]</scope>
    <source>
        <strain evidence="9 10">Zn</strain>
    </source>
</reference>
<evidence type="ECO:0000256" key="6">
    <source>
        <dbReference type="RuleBase" id="RU003945"/>
    </source>
</evidence>
<evidence type="ECO:0000256" key="7">
    <source>
        <dbReference type="SAM" id="Phobius"/>
    </source>
</evidence>
<comment type="subcellular location">
    <subcellularLocation>
        <location evidence="1 6">Membrane</location>
        <topology evidence="1 6">Multi-pass membrane protein</topology>
    </subcellularLocation>
</comment>
<comment type="similarity">
    <text evidence="2 6">Belongs to the OXA1/ALB3/YidC family.</text>
</comment>
<evidence type="ECO:0000313" key="9">
    <source>
        <dbReference type="EMBL" id="KIM95251.1"/>
    </source>
</evidence>
<keyword evidence="3 6" id="KW-0812">Transmembrane</keyword>
<evidence type="ECO:0000259" key="8">
    <source>
        <dbReference type="Pfam" id="PF02096"/>
    </source>
</evidence>
<keyword evidence="10" id="KW-1185">Reference proteome</keyword>
<dbReference type="GO" id="GO:0033617">
    <property type="term" value="P:mitochondrial respiratory chain complex IV assembly"/>
    <property type="evidence" value="ECO:0007669"/>
    <property type="project" value="TreeGrafter"/>
</dbReference>
<reference evidence="10" key="2">
    <citation type="submission" date="2015-01" db="EMBL/GenBank/DDBJ databases">
        <title>Evolutionary Origins and Diversification of the Mycorrhizal Mutualists.</title>
        <authorList>
            <consortium name="DOE Joint Genome Institute"/>
            <consortium name="Mycorrhizal Genomics Consortium"/>
            <person name="Kohler A."/>
            <person name="Kuo A."/>
            <person name="Nagy L.G."/>
            <person name="Floudas D."/>
            <person name="Copeland A."/>
            <person name="Barry K.W."/>
            <person name="Cichocki N."/>
            <person name="Veneault-Fourrey C."/>
            <person name="LaButti K."/>
            <person name="Lindquist E.A."/>
            <person name="Lipzen A."/>
            <person name="Lundell T."/>
            <person name="Morin E."/>
            <person name="Murat C."/>
            <person name="Riley R."/>
            <person name="Ohm R."/>
            <person name="Sun H."/>
            <person name="Tunlid A."/>
            <person name="Henrissat B."/>
            <person name="Grigoriev I.V."/>
            <person name="Hibbett D.S."/>
            <person name="Martin F."/>
        </authorList>
    </citation>
    <scope>NUCLEOTIDE SEQUENCE [LARGE SCALE GENOMIC DNA]</scope>
    <source>
        <strain evidence="10">Zn</strain>
    </source>
</reference>
<dbReference type="PANTHER" id="PTHR12428:SF65">
    <property type="entry name" value="CYTOCHROME C OXIDASE ASSEMBLY PROTEIN COX18, MITOCHONDRIAL"/>
    <property type="match status" value="1"/>
</dbReference>
<evidence type="ECO:0000256" key="3">
    <source>
        <dbReference type="ARBA" id="ARBA00022692"/>
    </source>
</evidence>
<proteinExistence type="inferred from homology"/>
<dbReference type="Pfam" id="PF02096">
    <property type="entry name" value="60KD_IMP"/>
    <property type="match status" value="1"/>
</dbReference>
<evidence type="ECO:0000256" key="4">
    <source>
        <dbReference type="ARBA" id="ARBA00022989"/>
    </source>
</evidence>
<dbReference type="GO" id="GO:0005743">
    <property type="term" value="C:mitochondrial inner membrane"/>
    <property type="evidence" value="ECO:0007669"/>
    <property type="project" value="TreeGrafter"/>
</dbReference>
<organism evidence="9 10">
    <name type="scientific">Oidiodendron maius (strain Zn)</name>
    <dbReference type="NCBI Taxonomy" id="913774"/>
    <lineage>
        <taxon>Eukaryota</taxon>
        <taxon>Fungi</taxon>
        <taxon>Dikarya</taxon>
        <taxon>Ascomycota</taxon>
        <taxon>Pezizomycotina</taxon>
        <taxon>Leotiomycetes</taxon>
        <taxon>Leotiomycetes incertae sedis</taxon>
        <taxon>Myxotrichaceae</taxon>
        <taxon>Oidiodendron</taxon>
    </lineage>
</organism>
<dbReference type="STRING" id="913774.A0A0C3GYD6"/>